<dbReference type="OrthoDB" id="2883356at2"/>
<dbReference type="InterPro" id="IPR049251">
    <property type="entry name" value="DUF6884"/>
</dbReference>
<gene>
    <name evidence="2" type="ORF">BHF71_10320</name>
</gene>
<organism evidence="2 3">
    <name type="scientific">Vulcanibacillus modesticaldus</name>
    <dbReference type="NCBI Taxonomy" id="337097"/>
    <lineage>
        <taxon>Bacteria</taxon>
        <taxon>Bacillati</taxon>
        <taxon>Bacillota</taxon>
        <taxon>Bacilli</taxon>
        <taxon>Bacillales</taxon>
        <taxon>Bacillaceae</taxon>
        <taxon>Vulcanibacillus</taxon>
    </lineage>
</organism>
<dbReference type="Proteomes" id="UP000243739">
    <property type="component" value="Unassembled WGS sequence"/>
</dbReference>
<dbReference type="STRING" id="337097.BHF71_10320"/>
<keyword evidence="3" id="KW-1185">Reference proteome</keyword>
<sequence length="139" mass="16258">MKKVVLLSCVSKKKDYETIAENLYDSSLFKYSLKYARFLKPDKIYILSALYGLIETTDKIAPYNKTLNSMKKNEKIEWSNMVLKQMKDKGLDLKNDHFIILAGNNYRKYLLEHFSNYEIPLEGMRIGEQLSFLKGSIAR</sequence>
<comment type="caution">
    <text evidence="2">The sequence shown here is derived from an EMBL/GenBank/DDBJ whole genome shotgun (WGS) entry which is preliminary data.</text>
</comment>
<dbReference type="EMBL" id="MIJF01000052">
    <property type="protein sequence ID" value="OEF98818.1"/>
    <property type="molecule type" value="Genomic_DNA"/>
</dbReference>
<feature type="domain" description="DUF6884" evidence="1">
    <location>
        <begin position="4"/>
        <end position="134"/>
    </location>
</feature>
<reference evidence="2 3" key="1">
    <citation type="submission" date="2016-09" db="EMBL/GenBank/DDBJ databases">
        <title>Draft genome sequence for the type strain of Vulcanibacillus modesticaldus BR, a strictly anaerobic, moderately thermophilic, and nitrate-reducing bacterium from deep sea-hydrothermal vents of the Mid-Atlantic Ridge.</title>
        <authorList>
            <person name="Abin C.A."/>
            <person name="Hollibaugh J.T."/>
        </authorList>
    </citation>
    <scope>NUCLEOTIDE SEQUENCE [LARGE SCALE GENOMIC DNA]</scope>
    <source>
        <strain evidence="2 3">BR</strain>
    </source>
</reference>
<dbReference type="RefSeq" id="WP_069657301.1">
    <property type="nucleotide sequence ID" value="NZ_MIJF01000052.1"/>
</dbReference>
<dbReference type="AlphaFoldDB" id="A0A1D2YT03"/>
<proteinExistence type="predicted"/>
<evidence type="ECO:0000313" key="3">
    <source>
        <dbReference type="Proteomes" id="UP000243739"/>
    </source>
</evidence>
<evidence type="ECO:0000313" key="2">
    <source>
        <dbReference type="EMBL" id="OEF98818.1"/>
    </source>
</evidence>
<name>A0A1D2YT03_9BACI</name>
<dbReference type="Pfam" id="PF21818">
    <property type="entry name" value="DUF6884"/>
    <property type="match status" value="1"/>
</dbReference>
<protein>
    <recommendedName>
        <fullName evidence="1">DUF6884 domain-containing protein</fullName>
    </recommendedName>
</protein>
<evidence type="ECO:0000259" key="1">
    <source>
        <dbReference type="Pfam" id="PF21818"/>
    </source>
</evidence>
<accession>A0A1D2YT03</accession>